<feature type="transmembrane region" description="Helical" evidence="1">
    <location>
        <begin position="136"/>
        <end position="157"/>
    </location>
</feature>
<evidence type="ECO:0000313" key="2">
    <source>
        <dbReference type="EMBL" id="OWQ94868.1"/>
    </source>
</evidence>
<dbReference type="EMBL" id="NISK01000004">
    <property type="protein sequence ID" value="OWQ94868.1"/>
    <property type="molecule type" value="Genomic_DNA"/>
</dbReference>
<keyword evidence="1" id="KW-0472">Membrane</keyword>
<dbReference type="OrthoDB" id="8220084at2"/>
<gene>
    <name evidence="2" type="ORF">CDQ92_17650</name>
</gene>
<feature type="transmembrane region" description="Helical" evidence="1">
    <location>
        <begin position="105"/>
        <end position="124"/>
    </location>
</feature>
<keyword evidence="1" id="KW-0812">Transmembrane</keyword>
<sequence>MSGPIATYLDELDDVLAFDPRLSRRVRDEIESHLCDTAAQVGEAAAVRRFGRPAEIARAYAEAALPDRLRRSCVAAALLGGATLLLMQLRSVILDIPGGTDPLTWFDRVGLVAALVCIGAAWRMASHGQIAAVRRWLHFAAGSLALSVGASLLRAYAASGDAAFVLIGGSALVELLLLGGLMAQLARLDRYARRLAV</sequence>
<dbReference type="AlphaFoldDB" id="A0A246JPY3"/>
<keyword evidence="3" id="KW-1185">Reference proteome</keyword>
<dbReference type="Proteomes" id="UP000197361">
    <property type="component" value="Unassembled WGS sequence"/>
</dbReference>
<comment type="caution">
    <text evidence="2">The sequence shown here is derived from an EMBL/GenBank/DDBJ whole genome shotgun (WGS) entry which is preliminary data.</text>
</comment>
<feature type="transmembrane region" description="Helical" evidence="1">
    <location>
        <begin position="73"/>
        <end position="93"/>
    </location>
</feature>
<evidence type="ECO:0000313" key="3">
    <source>
        <dbReference type="Proteomes" id="UP000197361"/>
    </source>
</evidence>
<keyword evidence="1" id="KW-1133">Transmembrane helix</keyword>
<dbReference type="Pfam" id="PF22564">
    <property type="entry name" value="HAAS"/>
    <property type="match status" value="1"/>
</dbReference>
<name>A0A246JPY3_9SPHN</name>
<evidence type="ECO:0000256" key="1">
    <source>
        <dbReference type="SAM" id="Phobius"/>
    </source>
</evidence>
<accession>A0A246JPY3</accession>
<protein>
    <submittedName>
        <fullName evidence="2">Uncharacterized protein</fullName>
    </submittedName>
</protein>
<organism evidence="2 3">
    <name type="scientific">Sphingopyxis bauzanensis</name>
    <dbReference type="NCBI Taxonomy" id="651663"/>
    <lineage>
        <taxon>Bacteria</taxon>
        <taxon>Pseudomonadati</taxon>
        <taxon>Pseudomonadota</taxon>
        <taxon>Alphaproteobacteria</taxon>
        <taxon>Sphingomonadales</taxon>
        <taxon>Sphingomonadaceae</taxon>
        <taxon>Sphingopyxis</taxon>
    </lineage>
</organism>
<dbReference type="RefSeq" id="WP_088443088.1">
    <property type="nucleotide sequence ID" value="NZ_BMMC01000030.1"/>
</dbReference>
<proteinExistence type="predicted"/>
<reference evidence="2 3" key="1">
    <citation type="journal article" date="2010" name="Int. J. Syst. Evol. Microbiol.">
        <title>Sphingopyxis bauzanensis sp. nov., a psychrophilic bacterium isolated from soil.</title>
        <authorList>
            <person name="Zhang D.C."/>
            <person name="Liu H.C."/>
            <person name="Xin Y.H."/>
            <person name="Zhou Y.G."/>
            <person name="Schinner F."/>
            <person name="Margesin R."/>
        </authorList>
    </citation>
    <scope>NUCLEOTIDE SEQUENCE [LARGE SCALE GENOMIC DNA]</scope>
    <source>
        <strain evidence="2 3">DSM 22271</strain>
    </source>
</reference>
<feature type="transmembrane region" description="Helical" evidence="1">
    <location>
        <begin position="163"/>
        <end position="185"/>
    </location>
</feature>